<evidence type="ECO:0000256" key="1">
    <source>
        <dbReference type="SAM" id="MobiDB-lite"/>
    </source>
</evidence>
<evidence type="ECO:0000313" key="3">
    <source>
        <dbReference type="Proteomes" id="UP000433883"/>
    </source>
</evidence>
<dbReference type="AlphaFoldDB" id="A0A8H3UP13"/>
<proteinExistence type="predicted"/>
<accession>A0A8H3UP13</accession>
<feature type="region of interest" description="Disordered" evidence="1">
    <location>
        <begin position="25"/>
        <end position="52"/>
    </location>
</feature>
<feature type="compositionally biased region" description="Basic and acidic residues" evidence="1">
    <location>
        <begin position="31"/>
        <end position="47"/>
    </location>
</feature>
<reference evidence="2 3" key="1">
    <citation type="submission" date="2019-11" db="EMBL/GenBank/DDBJ databases">
        <title>Venturia inaequalis Genome Resource.</title>
        <authorList>
            <person name="Lichtner F.J."/>
        </authorList>
    </citation>
    <scope>NUCLEOTIDE SEQUENCE [LARGE SCALE GENOMIC DNA]</scope>
    <source>
        <strain evidence="2">Bline_iso_100314</strain>
    </source>
</reference>
<dbReference type="EMBL" id="WNWQ01000214">
    <property type="protein sequence ID" value="KAE9974116.1"/>
    <property type="molecule type" value="Genomic_DNA"/>
</dbReference>
<sequence>MQYSALTIPISQVDEPVTEEAVIEDSVVEEPIAKEPGSKEPTTKEPATEQSLAEEVVFKQRSTDDMADEKIDEEKKDIKDEKVEFKAADVDVLPDATSRATKAGQSPLKEEVAVARCDENNGEAGIPDSPMLKMKMAKYSRSQ</sequence>
<dbReference type="Proteomes" id="UP000433883">
    <property type="component" value="Unassembled WGS sequence"/>
</dbReference>
<name>A0A8H3UP13_VENIN</name>
<protein>
    <submittedName>
        <fullName evidence="2">Uncharacterized protein</fullName>
    </submittedName>
</protein>
<organism evidence="2 3">
    <name type="scientific">Venturia inaequalis</name>
    <name type="common">Apple scab fungus</name>
    <dbReference type="NCBI Taxonomy" id="5025"/>
    <lineage>
        <taxon>Eukaryota</taxon>
        <taxon>Fungi</taxon>
        <taxon>Dikarya</taxon>
        <taxon>Ascomycota</taxon>
        <taxon>Pezizomycotina</taxon>
        <taxon>Dothideomycetes</taxon>
        <taxon>Pleosporomycetidae</taxon>
        <taxon>Venturiales</taxon>
        <taxon>Venturiaceae</taxon>
        <taxon>Venturia</taxon>
    </lineage>
</organism>
<gene>
    <name evidence="2" type="ORF">BLS_003266</name>
</gene>
<evidence type="ECO:0000313" key="2">
    <source>
        <dbReference type="EMBL" id="KAE9974116.1"/>
    </source>
</evidence>
<comment type="caution">
    <text evidence="2">The sequence shown here is derived from an EMBL/GenBank/DDBJ whole genome shotgun (WGS) entry which is preliminary data.</text>
</comment>